<dbReference type="PATRIC" id="fig|634498.28.peg.1184"/>
<dbReference type="Pfam" id="PF22335">
    <property type="entry name" value="Cas10-Cmr2_palm2"/>
    <property type="match status" value="1"/>
</dbReference>
<evidence type="ECO:0000313" key="14">
    <source>
        <dbReference type="EMBL" id="ADC47033.1"/>
    </source>
</evidence>
<dbReference type="KEGG" id="mru:mru_1183"/>
<dbReference type="PANTHER" id="PTHR36528">
    <property type="entry name" value="CRISPR SYSTEM SINGLE-STRAND-SPECIFIC DEOXYRIBONUCLEASE CAS10/CSM1 (SUBTYPE III-A)"/>
    <property type="match status" value="1"/>
</dbReference>
<evidence type="ECO:0000256" key="2">
    <source>
        <dbReference type="ARBA" id="ARBA00005700"/>
    </source>
</evidence>
<keyword evidence="10" id="KW-0067">ATP-binding</keyword>
<gene>
    <name evidence="14" type="ordered locus">mru_1183</name>
</gene>
<dbReference type="STRING" id="634498.mru_1183"/>
<dbReference type="HOGENOM" id="CLU_017487_0_0_2"/>
<dbReference type="InterPro" id="IPR041062">
    <property type="entry name" value="Csm1_B"/>
</dbReference>
<keyword evidence="5" id="KW-0540">Nuclease</keyword>
<dbReference type="Pfam" id="PF01966">
    <property type="entry name" value="HD"/>
    <property type="match status" value="1"/>
</dbReference>
<keyword evidence="11" id="KW-0051">Antiviral defense</keyword>
<evidence type="ECO:0000256" key="6">
    <source>
        <dbReference type="ARBA" id="ARBA00022741"/>
    </source>
</evidence>
<dbReference type="InterPro" id="IPR052117">
    <property type="entry name" value="Cas10/Csm1_subtype-III-A"/>
</dbReference>
<dbReference type="OrthoDB" id="57429at2157"/>
<keyword evidence="8" id="KW-0378">Hydrolase</keyword>
<keyword evidence="4" id="KW-0808">Transferase</keyword>
<feature type="domain" description="GGDEF" evidence="13">
    <location>
        <begin position="638"/>
        <end position="766"/>
    </location>
</feature>
<name>D3E3C2_METRM</name>
<keyword evidence="7" id="KW-0255">Endonuclease</keyword>
<protein>
    <recommendedName>
        <fullName evidence="3">CRISPR system single-strand-specific deoxyribonuclease Cas10/Csm1 (subtype III-A)</fullName>
    </recommendedName>
    <alternativeName>
        <fullName evidence="12">Cyclic oligoadenylate synthase</fullName>
    </alternativeName>
</protein>
<evidence type="ECO:0000256" key="3">
    <source>
        <dbReference type="ARBA" id="ARBA00014333"/>
    </source>
</evidence>
<dbReference type="Gene3D" id="1.10.3210.10">
    <property type="entry name" value="Hypothetical protein af1432"/>
    <property type="match status" value="1"/>
</dbReference>
<accession>D3E3C2</accession>
<dbReference type="InterPro" id="IPR043128">
    <property type="entry name" value="Rev_trsase/Diguanyl_cyclase"/>
</dbReference>
<comment type="cofactor">
    <cofactor evidence="1">
        <name>a divalent metal cation</name>
        <dbReference type="ChEBI" id="CHEBI:60240"/>
    </cofactor>
</comment>
<dbReference type="SUPFAM" id="SSF109604">
    <property type="entry name" value="HD-domain/PDEase-like"/>
    <property type="match status" value="1"/>
</dbReference>
<keyword evidence="9" id="KW-0269">Exonuclease</keyword>
<keyword evidence="15" id="KW-1185">Reference proteome</keyword>
<dbReference type="GO" id="GO:0004519">
    <property type="term" value="F:endonuclease activity"/>
    <property type="evidence" value="ECO:0007669"/>
    <property type="project" value="UniProtKB-KW"/>
</dbReference>
<evidence type="ECO:0000256" key="9">
    <source>
        <dbReference type="ARBA" id="ARBA00022839"/>
    </source>
</evidence>
<comment type="similarity">
    <text evidence="2">Belongs to the CRISPR-associated Cas10/Csm1 family.</text>
</comment>
<evidence type="ECO:0000256" key="1">
    <source>
        <dbReference type="ARBA" id="ARBA00001968"/>
    </source>
</evidence>
<dbReference type="InterPro" id="IPR006674">
    <property type="entry name" value="HD_domain"/>
</dbReference>
<dbReference type="InterPro" id="IPR000160">
    <property type="entry name" value="GGDEF_dom"/>
</dbReference>
<dbReference type="PROSITE" id="PS50887">
    <property type="entry name" value="GGDEF"/>
    <property type="match status" value="1"/>
</dbReference>
<proteinExistence type="inferred from homology"/>
<evidence type="ECO:0000256" key="7">
    <source>
        <dbReference type="ARBA" id="ARBA00022759"/>
    </source>
</evidence>
<evidence type="ECO:0000256" key="10">
    <source>
        <dbReference type="ARBA" id="ARBA00022840"/>
    </source>
</evidence>
<organism evidence="14 15">
    <name type="scientific">Methanobrevibacter ruminantium (strain ATCC 35063 / DSM 1093 / JCM 13430 / OCM 146 / M1)</name>
    <name type="common">Methanobacterium ruminantium</name>
    <dbReference type="NCBI Taxonomy" id="634498"/>
    <lineage>
        <taxon>Archaea</taxon>
        <taxon>Methanobacteriati</taxon>
        <taxon>Methanobacteriota</taxon>
        <taxon>Methanomada group</taxon>
        <taxon>Methanobacteria</taxon>
        <taxon>Methanobacteriales</taxon>
        <taxon>Methanobacteriaceae</taxon>
        <taxon>Methanobrevibacter</taxon>
    </lineage>
</organism>
<dbReference type="GO" id="GO:0016740">
    <property type="term" value="F:transferase activity"/>
    <property type="evidence" value="ECO:0007669"/>
    <property type="project" value="UniProtKB-KW"/>
</dbReference>
<dbReference type="GO" id="GO:0005524">
    <property type="term" value="F:ATP binding"/>
    <property type="evidence" value="ECO:0007669"/>
    <property type="project" value="UniProtKB-KW"/>
</dbReference>
<evidence type="ECO:0000256" key="5">
    <source>
        <dbReference type="ARBA" id="ARBA00022722"/>
    </source>
</evidence>
<dbReference type="Gene3D" id="3.30.70.270">
    <property type="match status" value="1"/>
</dbReference>
<reference evidence="14 15" key="1">
    <citation type="journal article" date="2010" name="PLoS ONE">
        <title>The genome sequence of the rumen methanogen Methanobrevibacter ruminantium reveals new possibilities for controlling ruminant methane emissions.</title>
        <authorList>
            <person name="Leahy S.C."/>
            <person name="Kelly W.J."/>
            <person name="Altermann E."/>
            <person name="Ronimus R.S."/>
            <person name="Yeoman C.J."/>
            <person name="Pacheco D.M."/>
            <person name="Li D."/>
            <person name="Kong Z."/>
            <person name="McTavish S."/>
            <person name="Sang C."/>
            <person name="Lambie S.C."/>
            <person name="Janssen P.H."/>
            <person name="Dey D."/>
            <person name="Attwood G.T."/>
        </authorList>
    </citation>
    <scope>NUCLEOTIDE SEQUENCE [LARGE SCALE GENOMIC DNA]</scope>
    <source>
        <strain evidence="15">ATCC 35063 / DSM 1093 / JCM 13430 / OCM 146 / M1</strain>
    </source>
</reference>
<dbReference type="InterPro" id="IPR013408">
    <property type="entry name" value="Cas10/Csm1"/>
</dbReference>
<evidence type="ECO:0000256" key="4">
    <source>
        <dbReference type="ARBA" id="ARBA00022679"/>
    </source>
</evidence>
<dbReference type="InterPro" id="IPR054767">
    <property type="entry name" value="Cas10-Cmr2_palm2"/>
</dbReference>
<dbReference type="AlphaFoldDB" id="D3E3C2"/>
<dbReference type="GeneID" id="8770834"/>
<evidence type="ECO:0000259" key="13">
    <source>
        <dbReference type="PROSITE" id="PS50887"/>
    </source>
</evidence>
<dbReference type="Proteomes" id="UP000008680">
    <property type="component" value="Chromosome"/>
</dbReference>
<evidence type="ECO:0000256" key="12">
    <source>
        <dbReference type="ARBA" id="ARBA00032922"/>
    </source>
</evidence>
<dbReference type="Pfam" id="PF18211">
    <property type="entry name" value="Csm1_B"/>
    <property type="match status" value="1"/>
</dbReference>
<dbReference type="GO" id="GO:0004527">
    <property type="term" value="F:exonuclease activity"/>
    <property type="evidence" value="ECO:0007669"/>
    <property type="project" value="UniProtKB-KW"/>
</dbReference>
<evidence type="ECO:0000256" key="11">
    <source>
        <dbReference type="ARBA" id="ARBA00023118"/>
    </source>
</evidence>
<dbReference type="NCBIfam" id="TIGR02578">
    <property type="entry name" value="cas_TM1811_Csm1"/>
    <property type="match status" value="1"/>
</dbReference>
<keyword evidence="6" id="KW-0547">Nucleotide-binding</keyword>
<dbReference type="PANTHER" id="PTHR36528:SF1">
    <property type="entry name" value="CRISPR SYSTEM SINGLE-STRAND-SPECIFIC DEOXYRIBONUCLEASE CAS10_CSM1 (SUBTYPE III-A)"/>
    <property type="match status" value="1"/>
</dbReference>
<dbReference type="EMBL" id="CP001719">
    <property type="protein sequence ID" value="ADC47033.1"/>
    <property type="molecule type" value="Genomic_DNA"/>
</dbReference>
<dbReference type="RefSeq" id="WP_012955982.1">
    <property type="nucleotide sequence ID" value="NC_013790.1"/>
</dbReference>
<sequence>MDRKNLEFASLLHDIGKFSYRAENNFSSEYKNLDKDDFGYHGAHSKWSASFIKHYWNSDITNLALYHHNPKSGINEEIGLIIQKADHHSSGERIDSIKNDPFKTPLLSIFSDILIKPEKNKKCDELYVPLEEFDLNRKWKNSIPTSIDNAKKGHNSLKKCYSALWEKFESEVKHLENTDDFNTILALLKKYTSCMPSATWGSKPDISLYDHSKTTAAIAVCRYLFNEETELKHTSSTQEVYSVISGDISGIQNFIFKISSPQKAQSAMSKRLRGRSLYLTLLTDAIANKIVQDLDLTQANILFCGGGRFTILAPNTEKAKKSLNEIQKEINAFFIEKFNAELYLAIASEECSGNGLENFSDITSILSYKIAQDKKHKFIDNLDDLFDFEEDLDGKSTCAVCGNLFKPKDEEDKFCDDCEEHIKLGSKVTNASYMIKCFFNEEFKNIYDKNKFKKVSFYEKPLNIAYIFTSNTSKKSVDKTFKEIKDILSEYDEFVDRFEIIKLNDTDFLEIENKFSLEELDKISFSFSFLGNTIPKYHNRNPLYFEHLAQISKGANKLGVLKMDVDDLGMIFGEGFNHAFKDSDESISSISRISTLSSQLDLFFSGFINKIASEFCVYDDGIKEYFKNDPSFFELNFKEVELKLQNDDGSKNEDESIIVYKEKYGMELDDEIKESIKEYSIPTIHINYSGGDDLLVLGPYDDIIEFSQELRTRFKQWTCNNDSINLSGGINIVSSKFPIGKAVIMAENYLEASKSCGKDKLTVFNEVVPWDAKGSKFKDFNQLHEFGLKLEEYNSQNKLSKSIVYSMLYLWKDNFEEHSGIFFNEEKWEKENFAKCNNNRFVPKFAYRLRGMNQNSKEYDVVLKEGIKYMPWIKIPVSWVSLRMR</sequence>
<evidence type="ECO:0000313" key="15">
    <source>
        <dbReference type="Proteomes" id="UP000008680"/>
    </source>
</evidence>
<evidence type="ECO:0000256" key="8">
    <source>
        <dbReference type="ARBA" id="ARBA00022801"/>
    </source>
</evidence>
<dbReference type="GO" id="GO:0051607">
    <property type="term" value="P:defense response to virus"/>
    <property type="evidence" value="ECO:0007669"/>
    <property type="project" value="UniProtKB-KW"/>
</dbReference>
<dbReference type="eggNOG" id="arCOG02666">
    <property type="taxonomic scope" value="Archaea"/>
</dbReference>